<dbReference type="GO" id="GO:0016757">
    <property type="term" value="F:glycosyltransferase activity"/>
    <property type="evidence" value="ECO:0007669"/>
    <property type="project" value="UniProtKB-KW"/>
</dbReference>
<dbReference type="PANTHER" id="PTHR12526">
    <property type="entry name" value="GLYCOSYLTRANSFERASE"/>
    <property type="match status" value="1"/>
</dbReference>
<dbReference type="Pfam" id="PF00534">
    <property type="entry name" value="Glycos_transf_1"/>
    <property type="match status" value="1"/>
</dbReference>
<evidence type="ECO:0000256" key="2">
    <source>
        <dbReference type="ARBA" id="ARBA00022679"/>
    </source>
</evidence>
<feature type="domain" description="Glycosyl transferase family 1" evidence="3">
    <location>
        <begin position="194"/>
        <end position="354"/>
    </location>
</feature>
<dbReference type="RefSeq" id="WP_149999173.1">
    <property type="nucleotide sequence ID" value="NZ_BKCL01000001.1"/>
</dbReference>
<dbReference type="Gene3D" id="3.40.50.2000">
    <property type="entry name" value="Glycogen Phosphorylase B"/>
    <property type="match status" value="2"/>
</dbReference>
<keyword evidence="2 5" id="KW-0808">Transferase</keyword>
<dbReference type="InterPro" id="IPR001296">
    <property type="entry name" value="Glyco_trans_1"/>
</dbReference>
<gene>
    <name evidence="5" type="ORF">JCM17844_00870</name>
</gene>
<protein>
    <submittedName>
        <fullName evidence="5">Glycosyl transferase family 1</fullName>
    </submittedName>
</protein>
<dbReference type="Proteomes" id="UP000322084">
    <property type="component" value="Unassembled WGS sequence"/>
</dbReference>
<dbReference type="CDD" id="cd03794">
    <property type="entry name" value="GT4_WbuB-like"/>
    <property type="match status" value="1"/>
</dbReference>
<keyword evidence="1" id="KW-0328">Glycosyltransferase</keyword>
<reference evidence="5 6" key="1">
    <citation type="submission" date="2019-09" db="EMBL/GenBank/DDBJ databases">
        <title>NBRP : Genome information of microbial organism related human and environment.</title>
        <authorList>
            <person name="Hattori M."/>
            <person name="Oshima K."/>
            <person name="Inaba H."/>
            <person name="Suda W."/>
            <person name="Sakamoto M."/>
            <person name="Iino T."/>
            <person name="Kitahara M."/>
            <person name="Oshida Y."/>
            <person name="Iida T."/>
            <person name="Kudo T."/>
            <person name="Itoh T."/>
            <person name="Ohkuma M."/>
        </authorList>
    </citation>
    <scope>NUCLEOTIDE SEQUENCE [LARGE SCALE GENOMIC DNA]</scope>
    <source>
        <strain evidence="5 6">Hi-2</strain>
    </source>
</reference>
<dbReference type="Pfam" id="PF13439">
    <property type="entry name" value="Glyco_transf_4"/>
    <property type="match status" value="1"/>
</dbReference>
<feature type="domain" description="Glycosyltransferase subfamily 4-like N-terminal" evidence="4">
    <location>
        <begin position="13"/>
        <end position="183"/>
    </location>
</feature>
<evidence type="ECO:0000259" key="3">
    <source>
        <dbReference type="Pfam" id="PF00534"/>
    </source>
</evidence>
<dbReference type="AlphaFoldDB" id="A0A5A7MKJ0"/>
<dbReference type="SUPFAM" id="SSF53756">
    <property type="entry name" value="UDP-Glycosyltransferase/glycogen phosphorylase"/>
    <property type="match status" value="1"/>
</dbReference>
<organism evidence="5 6">
    <name type="scientific">Iodidimonas gelatinilytica</name>
    <dbReference type="NCBI Taxonomy" id="1236966"/>
    <lineage>
        <taxon>Bacteria</taxon>
        <taxon>Pseudomonadati</taxon>
        <taxon>Pseudomonadota</taxon>
        <taxon>Alphaproteobacteria</taxon>
        <taxon>Iodidimonadales</taxon>
        <taxon>Iodidimonadaceae</taxon>
        <taxon>Iodidimonas</taxon>
    </lineage>
</organism>
<comment type="caution">
    <text evidence="5">The sequence shown here is derived from an EMBL/GenBank/DDBJ whole genome shotgun (WGS) entry which is preliminary data.</text>
</comment>
<evidence type="ECO:0000259" key="4">
    <source>
        <dbReference type="Pfam" id="PF13439"/>
    </source>
</evidence>
<name>A0A5A7MKJ0_9PROT</name>
<accession>A0A5A7MKJ0</accession>
<evidence type="ECO:0000313" key="6">
    <source>
        <dbReference type="Proteomes" id="UP000322084"/>
    </source>
</evidence>
<proteinExistence type="predicted"/>
<evidence type="ECO:0000313" key="5">
    <source>
        <dbReference type="EMBL" id="GEQ96450.1"/>
    </source>
</evidence>
<dbReference type="PANTHER" id="PTHR12526:SF510">
    <property type="entry name" value="D-INOSITOL 3-PHOSPHATE GLYCOSYLTRANSFERASE"/>
    <property type="match status" value="1"/>
</dbReference>
<dbReference type="EMBL" id="BKCL01000001">
    <property type="protein sequence ID" value="GEQ96450.1"/>
    <property type="molecule type" value="Genomic_DNA"/>
</dbReference>
<sequence length="388" mass="42873">MRILYHHRILAADGMQVHVKELVGAFERLGHQVHMVGPQAAKSDGKQTLTGRLGDLRAHFPAVLGEVLEAGYNFKAYPPLKREAHAVSPDFIYERYNSFLLAGLWLKRRLGIPYLIEVNAPLCHERALLGNLQLQGLARAMERKVWRGADAVLPVSDALADYVRREGVAEGRIHVIPNGVRPELYRDIRNGKLRTKLGLDGKTVFGFVGYVREWHGLDRVLHAFAHLADPDLHLLIVGEGPASEALRQTAQDLGIAAQLTFTGARPHEEIPALLGAFDVALQPDVTDYASPLKLFEYLAAGCALIAPDRPNIRELVTDGETALLIDPKDDKALSDAIAVLARDTVKRRALGQAAHDLIEKRDFTWDGNARKVTNLADRLIRQAPKNGT</sequence>
<evidence type="ECO:0000256" key="1">
    <source>
        <dbReference type="ARBA" id="ARBA00022676"/>
    </source>
</evidence>
<dbReference type="InterPro" id="IPR028098">
    <property type="entry name" value="Glyco_trans_4-like_N"/>
</dbReference>